<evidence type="ECO:0000313" key="3">
    <source>
        <dbReference type="EMBL" id="RDW93416.1"/>
    </source>
</evidence>
<evidence type="ECO:0000313" key="4">
    <source>
        <dbReference type="Proteomes" id="UP000256690"/>
    </source>
</evidence>
<keyword evidence="1" id="KW-0175">Coiled coil</keyword>
<name>A0A3D8T4D2_9EURO</name>
<feature type="coiled-coil region" evidence="1">
    <location>
        <begin position="119"/>
        <end position="146"/>
    </location>
</feature>
<feature type="compositionally biased region" description="Acidic residues" evidence="2">
    <location>
        <begin position="1"/>
        <end position="21"/>
    </location>
</feature>
<evidence type="ECO:0000256" key="1">
    <source>
        <dbReference type="SAM" id="Coils"/>
    </source>
</evidence>
<evidence type="ECO:0000256" key="2">
    <source>
        <dbReference type="SAM" id="MobiDB-lite"/>
    </source>
</evidence>
<keyword evidence="4" id="KW-1185">Reference proteome</keyword>
<dbReference type="RefSeq" id="XP_026608599.1">
    <property type="nucleotide sequence ID" value="XM_026742754.1"/>
</dbReference>
<dbReference type="Proteomes" id="UP000256690">
    <property type="component" value="Unassembled WGS sequence"/>
</dbReference>
<sequence length="165" mass="18186">MNDGESSESEDGEMSESEDGDAMSLMTHEESVDPQSPREPSAASGQLSESTTAEIPPAPLPERSPADDFEIEANEYHRRQVEKIRVLEYMRLNSLAQSGVLQAKLNDEIQKNAGLAYQITELTEGMKKLEDELDEVVELRDAVKRLGKSVVLNMISVLFSASAKT</sequence>
<comment type="caution">
    <text evidence="3">The sequence shown here is derived from an EMBL/GenBank/DDBJ whole genome shotgun (WGS) entry which is preliminary data.</text>
</comment>
<dbReference type="EMBL" id="PVWQ01000001">
    <property type="protein sequence ID" value="RDW93416.1"/>
    <property type="molecule type" value="Genomic_DNA"/>
</dbReference>
<reference evidence="3 4" key="1">
    <citation type="journal article" date="2018" name="IMA Fungus">
        <title>IMA Genome-F 9: Draft genome sequence of Annulohypoxylon stygium, Aspergillus mulundensis, Berkeleyomyces basicola (syn. Thielaviopsis basicola), Ceratocystis smalleyi, two Cercospora beticola strains, Coleophoma cylindrospora, Fusarium fracticaudum, Phialophora cf. hyalina, and Morchella septimelata.</title>
        <authorList>
            <person name="Wingfield B.D."/>
            <person name="Bills G.F."/>
            <person name="Dong Y."/>
            <person name="Huang W."/>
            <person name="Nel W.J."/>
            <person name="Swalarsk-Parry B.S."/>
            <person name="Vaghefi N."/>
            <person name="Wilken P.M."/>
            <person name="An Z."/>
            <person name="de Beer Z.W."/>
            <person name="De Vos L."/>
            <person name="Chen L."/>
            <person name="Duong T.A."/>
            <person name="Gao Y."/>
            <person name="Hammerbacher A."/>
            <person name="Kikkert J.R."/>
            <person name="Li Y."/>
            <person name="Li H."/>
            <person name="Li K."/>
            <person name="Li Q."/>
            <person name="Liu X."/>
            <person name="Ma X."/>
            <person name="Naidoo K."/>
            <person name="Pethybridge S.J."/>
            <person name="Sun J."/>
            <person name="Steenkamp E.T."/>
            <person name="van der Nest M.A."/>
            <person name="van Wyk S."/>
            <person name="Wingfield M.J."/>
            <person name="Xiong C."/>
            <person name="Yue Q."/>
            <person name="Zhang X."/>
        </authorList>
    </citation>
    <scope>NUCLEOTIDE SEQUENCE [LARGE SCALE GENOMIC DNA]</scope>
    <source>
        <strain evidence="3 4">DSM 5745</strain>
    </source>
</reference>
<gene>
    <name evidence="3" type="ORF">DSM5745_00738</name>
</gene>
<accession>A0A3D8T4D2</accession>
<dbReference type="AlphaFoldDB" id="A0A3D8T4D2"/>
<organism evidence="3 4">
    <name type="scientific">Aspergillus mulundensis</name>
    <dbReference type="NCBI Taxonomy" id="1810919"/>
    <lineage>
        <taxon>Eukaryota</taxon>
        <taxon>Fungi</taxon>
        <taxon>Dikarya</taxon>
        <taxon>Ascomycota</taxon>
        <taxon>Pezizomycotina</taxon>
        <taxon>Eurotiomycetes</taxon>
        <taxon>Eurotiomycetidae</taxon>
        <taxon>Eurotiales</taxon>
        <taxon>Aspergillaceae</taxon>
        <taxon>Aspergillus</taxon>
        <taxon>Aspergillus subgen. Nidulantes</taxon>
    </lineage>
</organism>
<feature type="compositionally biased region" description="Polar residues" evidence="2">
    <location>
        <begin position="43"/>
        <end position="53"/>
    </location>
</feature>
<proteinExistence type="predicted"/>
<feature type="region of interest" description="Disordered" evidence="2">
    <location>
        <begin position="1"/>
        <end position="70"/>
    </location>
</feature>
<dbReference type="GeneID" id="38111108"/>
<protein>
    <submittedName>
        <fullName evidence="3">Uncharacterized protein</fullName>
    </submittedName>
</protein>